<dbReference type="AlphaFoldDB" id="A0A5S5C8Y4"/>
<dbReference type="EMBL" id="VNHU01000003">
    <property type="protein sequence ID" value="TYP74962.1"/>
    <property type="molecule type" value="Genomic_DNA"/>
</dbReference>
<dbReference type="PANTHER" id="PTHR37464">
    <property type="entry name" value="BLL2463 PROTEIN"/>
    <property type="match status" value="1"/>
</dbReference>
<reference evidence="3 4" key="1">
    <citation type="submission" date="2019-07" db="EMBL/GenBank/DDBJ databases">
        <title>Genomic Encyclopedia of Archaeal and Bacterial Type Strains, Phase II (KMG-II): from individual species to whole genera.</title>
        <authorList>
            <person name="Goeker M."/>
        </authorList>
    </citation>
    <scope>NUCLEOTIDE SEQUENCE [LARGE SCALE GENOMIC DNA]</scope>
    <source>
        <strain evidence="3 4">DSM 17527</strain>
    </source>
</reference>
<keyword evidence="4" id="KW-1185">Reference proteome</keyword>
<dbReference type="InterPro" id="IPR024163">
    <property type="entry name" value="Aerotolerance_reg_N"/>
</dbReference>
<dbReference type="PANTHER" id="PTHR37464:SF1">
    <property type="entry name" value="BLL2463 PROTEIN"/>
    <property type="match status" value="1"/>
</dbReference>
<feature type="transmembrane region" description="Helical" evidence="1">
    <location>
        <begin position="6"/>
        <end position="24"/>
    </location>
</feature>
<evidence type="ECO:0000313" key="4">
    <source>
        <dbReference type="Proteomes" id="UP000324376"/>
    </source>
</evidence>
<gene>
    <name evidence="3" type="ORF">BD809_10324</name>
</gene>
<dbReference type="InterPro" id="IPR011933">
    <property type="entry name" value="Double_TM_dom"/>
</dbReference>
<feature type="domain" description="Aerotolerance regulator N-terminal" evidence="2">
    <location>
        <begin position="1"/>
        <end position="76"/>
    </location>
</feature>
<sequence>MHFKHPEFLYALFALIIPLLIHLFQLRKFQKIEFSNVQFLKAVSLQTRKSSNVKKLIILLTRMLLLACIILAFAQPFFTNDKDFDAPQELVIYLDNSFSMEAKGKKGPLLKRAVQEIAEAIPEQQLFTLFTNDEVFKEVTKKDVLNDLLQIGYSPNQLAYHTAYLKGKQFFSKNQESNKNLVLISDFQIKQNPLEISFDGAIVPKLIKLTPESKNNIAIDTLYLERNKNNDLTLAASVSSTNLSSASVPITLFDNDKLIAKSSVSFNEQAVQKISFSLKEGQDLRGKLVLQDPMLSFDNTRYLAINSPKKIKVLSISGSDDAFLKYIYTPDEFILTQSNLNALNYNTLGQSDLIILNEIETVPVTLLNALKAFVASKGVLCFIPSVKGNLKDYNELLNQLDATPFNALIPAENLITTIHFDHPLFKGVFDKKIDNFQYPKVKSYFPVNSTRSILSYTDERTFLYNHKNLYVFTASIASDKSNFKNTSLIVPVLYNVGKESLKQPVLYYQVGKLNSYDVQIPLDQDEIISLYSEQETIIPLQQNFTNKVRITTDETPTRAGMYTLTKGDEFFDHLAYNYGSSESRLKYHTLKPGNDYTVADTISLLFDELKENNRVQEFWKWFVIFALVFLLLEILLLKYLK</sequence>
<organism evidence="3 4">
    <name type="scientific">Aquimarina intermedia</name>
    <dbReference type="NCBI Taxonomy" id="350814"/>
    <lineage>
        <taxon>Bacteria</taxon>
        <taxon>Pseudomonadati</taxon>
        <taxon>Bacteroidota</taxon>
        <taxon>Flavobacteriia</taxon>
        <taxon>Flavobacteriales</taxon>
        <taxon>Flavobacteriaceae</taxon>
        <taxon>Aquimarina</taxon>
    </lineage>
</organism>
<dbReference type="Pfam" id="PF07584">
    <property type="entry name" value="BatA"/>
    <property type="match status" value="1"/>
</dbReference>
<dbReference type="RefSeq" id="WP_148781968.1">
    <property type="nucleotide sequence ID" value="NZ_VNHU01000003.1"/>
</dbReference>
<feature type="transmembrane region" description="Helical" evidence="1">
    <location>
        <begin position="618"/>
        <end position="640"/>
    </location>
</feature>
<comment type="caution">
    <text evidence="3">The sequence shown here is derived from an EMBL/GenBank/DDBJ whole genome shotgun (WGS) entry which is preliminary data.</text>
</comment>
<evidence type="ECO:0000256" key="1">
    <source>
        <dbReference type="SAM" id="Phobius"/>
    </source>
</evidence>
<protein>
    <submittedName>
        <fullName evidence="3">Putative membrane protein (TIGR02226 family)</fullName>
    </submittedName>
</protein>
<name>A0A5S5C8Y4_9FLAO</name>
<dbReference type="OrthoDB" id="9810200at2"/>
<dbReference type="NCBIfam" id="TIGR02226">
    <property type="entry name" value="two_anch"/>
    <property type="match status" value="1"/>
</dbReference>
<feature type="transmembrane region" description="Helical" evidence="1">
    <location>
        <begin position="56"/>
        <end position="78"/>
    </location>
</feature>
<keyword evidence="1" id="KW-0812">Transmembrane</keyword>
<accession>A0A5S5C8Y4</accession>
<evidence type="ECO:0000259" key="2">
    <source>
        <dbReference type="Pfam" id="PF07584"/>
    </source>
</evidence>
<evidence type="ECO:0000313" key="3">
    <source>
        <dbReference type="EMBL" id="TYP74962.1"/>
    </source>
</evidence>
<keyword evidence="1" id="KW-1133">Transmembrane helix</keyword>
<proteinExistence type="predicted"/>
<dbReference type="Proteomes" id="UP000324376">
    <property type="component" value="Unassembled WGS sequence"/>
</dbReference>
<keyword evidence="1" id="KW-0472">Membrane</keyword>